<gene>
    <name evidence="1" type="ORF">TRIP_D170040</name>
</gene>
<sequence>MNNLMAFHCYFINETSFNMKSIILLFFGAISMLTSCNQKNTKANESVNADSIRQKTVFTDKIKFDESAYPYKGGILIANFGGEKLKAMNSEGKGYILYLKNDTLSEFIPVDGNLNAPKGMYIADNHLFIADMSRVVVYNLNDKTAHPQIITFPEEDTFINDLTGEKNTLYASVSNTGNIYKLDISDIYNIDKQKLIKFSNVVGANGLLIAGGKMYIASYPANTGKISEENVVYVINDLANPKPEKLIDKSGMYDGIQISEDANTLYVSNWEPIEIIGINLKNKTITQVLTDSDLKSIADFTYVNDKFYIPDLAGSKFVVFESTQK</sequence>
<dbReference type="AlphaFoldDB" id="A0A653A6D5"/>
<evidence type="ECO:0008006" key="2">
    <source>
        <dbReference type="Google" id="ProtNLM"/>
    </source>
</evidence>
<protein>
    <recommendedName>
        <fullName evidence="2">Periplasmic ATP/GTP-binding protein</fullName>
    </recommendedName>
</protein>
<dbReference type="InterPro" id="IPR015943">
    <property type="entry name" value="WD40/YVTN_repeat-like_dom_sf"/>
</dbReference>
<proteinExistence type="predicted"/>
<dbReference type="Gene3D" id="2.130.10.10">
    <property type="entry name" value="YVTN repeat-like/Quinoprotein amine dehydrogenase"/>
    <property type="match status" value="1"/>
</dbReference>
<evidence type="ECO:0000313" key="1">
    <source>
        <dbReference type="EMBL" id="VBB43525.1"/>
    </source>
</evidence>
<name>A0A653A6D5_9BACT</name>
<dbReference type="SUPFAM" id="SSF63825">
    <property type="entry name" value="YWTD domain"/>
    <property type="match status" value="1"/>
</dbReference>
<reference evidence="1" key="1">
    <citation type="submission" date="2018-07" db="EMBL/GenBank/DDBJ databases">
        <authorList>
            <consortium name="Genoscope - CEA"/>
            <person name="William W."/>
        </authorList>
    </citation>
    <scope>NUCLEOTIDE SEQUENCE</scope>
    <source>
        <strain evidence="1">IK1</strain>
    </source>
</reference>
<organism evidence="1">
    <name type="scientific">uncultured Paludibacter sp</name>
    <dbReference type="NCBI Taxonomy" id="497635"/>
    <lineage>
        <taxon>Bacteria</taxon>
        <taxon>Pseudomonadati</taxon>
        <taxon>Bacteroidota</taxon>
        <taxon>Bacteroidia</taxon>
        <taxon>Bacteroidales</taxon>
        <taxon>Paludibacteraceae</taxon>
        <taxon>Paludibacter</taxon>
        <taxon>environmental samples</taxon>
    </lineage>
</organism>
<dbReference type="EMBL" id="UPXZ01000009">
    <property type="protein sequence ID" value="VBB43525.1"/>
    <property type="molecule type" value="Genomic_DNA"/>
</dbReference>
<accession>A0A653A6D5</accession>